<feature type="region of interest" description="Disordered" evidence="5">
    <location>
        <begin position="12"/>
        <end position="33"/>
    </location>
</feature>
<feature type="repeat" description="WD" evidence="4">
    <location>
        <begin position="506"/>
        <end position="548"/>
    </location>
</feature>
<dbReference type="GO" id="GO:0005634">
    <property type="term" value="C:nucleus"/>
    <property type="evidence" value="ECO:0007669"/>
    <property type="project" value="TreeGrafter"/>
</dbReference>
<dbReference type="CDD" id="cd00201">
    <property type="entry name" value="WW"/>
    <property type="match status" value="1"/>
</dbReference>
<dbReference type="PANTHER" id="PTHR22852">
    <property type="entry name" value="LETHAL 2 DENTICLELESS PROTEIN RETINOIC ACID-REGULATED NUCLEAR MATRIX-ASSOCIATED PROTEIN"/>
    <property type="match status" value="1"/>
</dbReference>
<dbReference type="Proteomes" id="UP000717515">
    <property type="component" value="Unassembled WGS sequence"/>
</dbReference>
<dbReference type="InterPro" id="IPR001202">
    <property type="entry name" value="WW_dom"/>
</dbReference>
<dbReference type="InterPro" id="IPR036322">
    <property type="entry name" value="WD40_repeat_dom_sf"/>
</dbReference>
<gene>
    <name evidence="7" type="ORF">KVV02_005606</name>
</gene>
<protein>
    <recommendedName>
        <fullName evidence="6">WW domain-containing protein</fullName>
    </recommendedName>
</protein>
<feature type="repeat" description="WD" evidence="4">
    <location>
        <begin position="726"/>
        <end position="761"/>
    </location>
</feature>
<organism evidence="7 8">
    <name type="scientific">Mortierella alpina</name>
    <name type="common">Oleaginous fungus</name>
    <name type="synonym">Mortierella renispora</name>
    <dbReference type="NCBI Taxonomy" id="64518"/>
    <lineage>
        <taxon>Eukaryota</taxon>
        <taxon>Fungi</taxon>
        <taxon>Fungi incertae sedis</taxon>
        <taxon>Mucoromycota</taxon>
        <taxon>Mortierellomycotina</taxon>
        <taxon>Mortierellomycetes</taxon>
        <taxon>Mortierellales</taxon>
        <taxon>Mortierellaceae</taxon>
        <taxon>Mortierella</taxon>
    </lineage>
</organism>
<reference evidence="7" key="1">
    <citation type="submission" date="2021-07" db="EMBL/GenBank/DDBJ databases">
        <title>Draft genome of Mortierella alpina, strain LL118, isolated from an aspen leaf litter sample.</title>
        <authorList>
            <person name="Yang S."/>
            <person name="Vinatzer B.A."/>
        </authorList>
    </citation>
    <scope>NUCLEOTIDE SEQUENCE</scope>
    <source>
        <strain evidence="7">LL118</strain>
    </source>
</reference>
<dbReference type="InterPro" id="IPR036020">
    <property type="entry name" value="WW_dom_sf"/>
</dbReference>
<dbReference type="EMBL" id="JAIFTL010000314">
    <property type="protein sequence ID" value="KAG9320215.1"/>
    <property type="molecule type" value="Genomic_DNA"/>
</dbReference>
<dbReference type="InterPro" id="IPR015943">
    <property type="entry name" value="WD40/YVTN_repeat-like_dom_sf"/>
</dbReference>
<comment type="caution">
    <text evidence="7">The sequence shown here is derived from an EMBL/GenBank/DDBJ whole genome shotgun (WGS) entry which is preliminary data.</text>
</comment>
<feature type="region of interest" description="Disordered" evidence="5">
    <location>
        <begin position="201"/>
        <end position="262"/>
    </location>
</feature>
<accession>A0A9P8CZH3</accession>
<feature type="region of interest" description="Disordered" evidence="5">
    <location>
        <begin position="309"/>
        <end position="362"/>
    </location>
</feature>
<dbReference type="Pfam" id="PF00397">
    <property type="entry name" value="WW"/>
    <property type="match status" value="1"/>
</dbReference>
<proteinExistence type="inferred from homology"/>
<comment type="pathway">
    <text evidence="1">Protein modification; protein ubiquitination.</text>
</comment>
<dbReference type="PANTHER" id="PTHR22852:SF0">
    <property type="entry name" value="DENTICLELESS PROTEIN HOMOLOG"/>
    <property type="match status" value="1"/>
</dbReference>
<evidence type="ECO:0000256" key="5">
    <source>
        <dbReference type="SAM" id="MobiDB-lite"/>
    </source>
</evidence>
<evidence type="ECO:0000313" key="8">
    <source>
        <dbReference type="Proteomes" id="UP000717515"/>
    </source>
</evidence>
<dbReference type="SUPFAM" id="SSF50978">
    <property type="entry name" value="WD40 repeat-like"/>
    <property type="match status" value="1"/>
</dbReference>
<dbReference type="GO" id="GO:0043161">
    <property type="term" value="P:proteasome-mediated ubiquitin-dependent protein catabolic process"/>
    <property type="evidence" value="ECO:0007669"/>
    <property type="project" value="TreeGrafter"/>
</dbReference>
<sequence>MGSCLSTRNLSGGNAAYRQNIPPPPAQPTPQSYGLPQGWLCQYDPQSRRLFYVNAATGQRQWGHPGGQAAGANDAAQYRDQMIQYEQNLAAYNRMYSNGGSVPPQMSQQYNPGHNNSMMGGGYRRTGGGGMGNMAKGGLMGLLAGSLLGNSFGGHRGNANYGGGYDPSNDNGGGFFGGNDGYGGGSGGYDNINNGNDFFGGGGGGGVTDPGESFFDQNGSSGGGGGSDLFGGGGGGDIGGGGGSFFDQSGGGGGDIFGGGARRSGNSQALHISSLTCSAPGEENNPARGLLEIFAAAQANSINRKRSLKLTGDDSESQSISPTLSSTAKSTTQSEAAIAGSTAKKCSVPQNTPSNIPTKSSFSLSYNSNRPLSLISTLSRRATFGRMRNRPFYMSMRFRMLDYISRPNDVYTFVSQDETTLLTEFAVHIVANEARNLAVGDEDGTIHIVDTKNDDSHPVRTIQILAHQNAIFDLCWTSDDSRIISVSGDKTARIHDVETKKCLGTFSGHTGSIKSVSLKHGDDNVFATAARDGAVLIWDIRCSGTTSAQGDTVYRPANRLVNVHANTTRPIPPKKSKHGSDGPNTASAVQYMKHNEHIVASTGALDGSVKYWDVRKHGSYFKHDYPKPLQTSSYTPLTKRAHGMTSMALSPDGSALYAVSSDNHIYMYNTTSLCGPVERFGGSNFTCPSYYIKISVSPDGNYIAAGSSKDLYVWEVNRPDKKPLIFHGHEREVTGVDWAKDLGHGTQLSGCSDDATVRTWKSNGDLVQECLRDQSLQNMHGMVSE</sequence>
<feature type="compositionally biased region" description="Gly residues" evidence="5">
    <location>
        <begin position="220"/>
        <end position="262"/>
    </location>
</feature>
<keyword evidence="2" id="KW-0833">Ubl conjugation pathway</keyword>
<comment type="similarity">
    <text evidence="3">Belongs to the WD repeat cdt2 family.</text>
</comment>
<dbReference type="Gene3D" id="2.20.70.10">
    <property type="match status" value="1"/>
</dbReference>
<name>A0A9P8CZH3_MORAP</name>
<dbReference type="SUPFAM" id="SSF51045">
    <property type="entry name" value="WW domain"/>
    <property type="match status" value="1"/>
</dbReference>
<feature type="domain" description="WW" evidence="6">
    <location>
        <begin position="33"/>
        <end position="67"/>
    </location>
</feature>
<evidence type="ECO:0000259" key="6">
    <source>
        <dbReference type="PROSITE" id="PS50020"/>
    </source>
</evidence>
<evidence type="ECO:0000256" key="2">
    <source>
        <dbReference type="ARBA" id="ARBA00022786"/>
    </source>
</evidence>
<dbReference type="GO" id="GO:0030674">
    <property type="term" value="F:protein-macromolecule adaptor activity"/>
    <property type="evidence" value="ECO:0007669"/>
    <property type="project" value="TreeGrafter"/>
</dbReference>
<keyword evidence="4" id="KW-0853">WD repeat</keyword>
<dbReference type="Gene3D" id="2.130.10.10">
    <property type="entry name" value="YVTN repeat-like/Quinoprotein amine dehydrogenase"/>
    <property type="match status" value="2"/>
</dbReference>
<evidence type="ECO:0000313" key="7">
    <source>
        <dbReference type="EMBL" id="KAG9320215.1"/>
    </source>
</evidence>
<evidence type="ECO:0000256" key="3">
    <source>
        <dbReference type="ARBA" id="ARBA00038344"/>
    </source>
</evidence>
<feature type="compositionally biased region" description="Polar residues" evidence="5">
    <location>
        <begin position="317"/>
        <end position="335"/>
    </location>
</feature>
<dbReference type="Pfam" id="PF00400">
    <property type="entry name" value="WD40"/>
    <property type="match status" value="5"/>
</dbReference>
<dbReference type="InterPro" id="IPR051865">
    <property type="entry name" value="WD-repeat_CDT2_adapter"/>
</dbReference>
<feature type="compositionally biased region" description="Polar residues" evidence="5">
    <location>
        <begin position="348"/>
        <end position="362"/>
    </location>
</feature>
<dbReference type="SMART" id="SM00456">
    <property type="entry name" value="WW"/>
    <property type="match status" value="1"/>
</dbReference>
<dbReference type="InterPro" id="IPR001680">
    <property type="entry name" value="WD40_rpt"/>
</dbReference>
<dbReference type="SMART" id="SM00320">
    <property type="entry name" value="WD40"/>
    <property type="match status" value="7"/>
</dbReference>
<feature type="repeat" description="WD" evidence="4">
    <location>
        <begin position="464"/>
        <end position="505"/>
    </location>
</feature>
<evidence type="ECO:0000256" key="1">
    <source>
        <dbReference type="ARBA" id="ARBA00004906"/>
    </source>
</evidence>
<evidence type="ECO:0000256" key="4">
    <source>
        <dbReference type="PROSITE-ProRule" id="PRU00221"/>
    </source>
</evidence>
<dbReference type="PROSITE" id="PS50294">
    <property type="entry name" value="WD_REPEATS_REGION"/>
    <property type="match status" value="1"/>
</dbReference>
<dbReference type="AlphaFoldDB" id="A0A9P8CZH3"/>
<dbReference type="PROSITE" id="PS50082">
    <property type="entry name" value="WD_REPEATS_2"/>
    <property type="match status" value="3"/>
</dbReference>
<dbReference type="PROSITE" id="PS50020">
    <property type="entry name" value="WW_DOMAIN_2"/>
    <property type="match status" value="1"/>
</dbReference>